<comment type="caution">
    <text evidence="2">The sequence shown here is derived from an EMBL/GenBank/DDBJ whole genome shotgun (WGS) entry which is preliminary data.</text>
</comment>
<feature type="compositionally biased region" description="Polar residues" evidence="1">
    <location>
        <begin position="19"/>
        <end position="33"/>
    </location>
</feature>
<feature type="region of interest" description="Disordered" evidence="1">
    <location>
        <begin position="96"/>
        <end position="148"/>
    </location>
</feature>
<dbReference type="AlphaFoldDB" id="A0A9K3LHU4"/>
<proteinExistence type="predicted"/>
<feature type="compositionally biased region" description="Polar residues" evidence="1">
    <location>
        <begin position="311"/>
        <end position="355"/>
    </location>
</feature>
<sequence>MSSAQAFYGRRKKAAVVSSPFTRQRSPSLSASRDSFIRYSPPSVSLSKTTPSDQPSSNGYNDSFYKDLEEFSPRFVSSQRPSTLFSAFPHIEIPTPSPSAVSMNHSSSSNDNTYHGDYLSEDSKPTALQRRYSTDSDDDDEDSKMERKTLPLETLVDMNDVHLGDRVHATEGQLVDWIGIVVLNKGKSLLVEFQIPIEKRSLTTDGDEDDANAASVDANPPPVAVSHRRQEEMTHNCINRFQAVSAHKPIHTPILVPSNHLVVATTPVSEAQVRSPASSDSSPALTSIHSSSSDFNNYHHDYLNEAEDDNANWQQQDGVDNHNPNSSSTVTTLSIDGEKTSSNAESLKTFPNSSN</sequence>
<feature type="region of interest" description="Disordered" evidence="1">
    <location>
        <begin position="1"/>
        <end position="64"/>
    </location>
</feature>
<reference evidence="2" key="2">
    <citation type="submission" date="2021-04" db="EMBL/GenBank/DDBJ databases">
        <authorList>
            <person name="Podell S."/>
        </authorList>
    </citation>
    <scope>NUCLEOTIDE SEQUENCE</scope>
    <source>
        <strain evidence="2">Hildebrandi</strain>
    </source>
</reference>
<feature type="region of interest" description="Disordered" evidence="1">
    <location>
        <begin position="303"/>
        <end position="355"/>
    </location>
</feature>
<feature type="region of interest" description="Disordered" evidence="1">
    <location>
        <begin position="273"/>
        <end position="292"/>
    </location>
</feature>
<gene>
    <name evidence="2" type="ORF">IV203_025610</name>
</gene>
<dbReference type="EMBL" id="JAGRRH010000012">
    <property type="protein sequence ID" value="KAG7361944.1"/>
    <property type="molecule type" value="Genomic_DNA"/>
</dbReference>
<name>A0A9K3LHU4_9STRA</name>
<protein>
    <submittedName>
        <fullName evidence="2">Uncharacterized protein</fullName>
    </submittedName>
</protein>
<feature type="region of interest" description="Disordered" evidence="1">
    <location>
        <begin position="204"/>
        <end position="223"/>
    </location>
</feature>
<dbReference type="Proteomes" id="UP000693970">
    <property type="component" value="Unassembled WGS sequence"/>
</dbReference>
<keyword evidence="3" id="KW-1185">Reference proteome</keyword>
<evidence type="ECO:0000256" key="1">
    <source>
        <dbReference type="SAM" id="MobiDB-lite"/>
    </source>
</evidence>
<organism evidence="2 3">
    <name type="scientific">Nitzschia inconspicua</name>
    <dbReference type="NCBI Taxonomy" id="303405"/>
    <lineage>
        <taxon>Eukaryota</taxon>
        <taxon>Sar</taxon>
        <taxon>Stramenopiles</taxon>
        <taxon>Ochrophyta</taxon>
        <taxon>Bacillariophyta</taxon>
        <taxon>Bacillariophyceae</taxon>
        <taxon>Bacillariophycidae</taxon>
        <taxon>Bacillariales</taxon>
        <taxon>Bacillariaceae</taxon>
        <taxon>Nitzschia</taxon>
    </lineage>
</organism>
<feature type="compositionally biased region" description="Low complexity" evidence="1">
    <location>
        <begin position="98"/>
        <end position="112"/>
    </location>
</feature>
<feature type="compositionally biased region" description="Polar residues" evidence="1">
    <location>
        <begin position="42"/>
        <end position="61"/>
    </location>
</feature>
<accession>A0A9K3LHU4</accession>
<evidence type="ECO:0000313" key="2">
    <source>
        <dbReference type="EMBL" id="KAG7361944.1"/>
    </source>
</evidence>
<evidence type="ECO:0000313" key="3">
    <source>
        <dbReference type="Proteomes" id="UP000693970"/>
    </source>
</evidence>
<reference evidence="2" key="1">
    <citation type="journal article" date="2021" name="Sci. Rep.">
        <title>Diploid genomic architecture of Nitzschia inconspicua, an elite biomass production diatom.</title>
        <authorList>
            <person name="Oliver A."/>
            <person name="Podell S."/>
            <person name="Pinowska A."/>
            <person name="Traller J.C."/>
            <person name="Smith S.R."/>
            <person name="McClure R."/>
            <person name="Beliaev A."/>
            <person name="Bohutskyi P."/>
            <person name="Hill E.A."/>
            <person name="Rabines A."/>
            <person name="Zheng H."/>
            <person name="Allen L.Z."/>
            <person name="Kuo A."/>
            <person name="Grigoriev I.V."/>
            <person name="Allen A.E."/>
            <person name="Hazlebeck D."/>
            <person name="Allen E.E."/>
        </authorList>
    </citation>
    <scope>NUCLEOTIDE SEQUENCE</scope>
    <source>
        <strain evidence="2">Hildebrandi</strain>
    </source>
</reference>
<feature type="compositionally biased region" description="Polar residues" evidence="1">
    <location>
        <begin position="275"/>
        <end position="292"/>
    </location>
</feature>